<reference evidence="2 3" key="1">
    <citation type="submission" date="2006-05" db="EMBL/GenBank/DDBJ databases">
        <authorList>
            <person name="King G."/>
            <person name="Ferriera S."/>
            <person name="Johnson J."/>
            <person name="Kravitz S."/>
            <person name="Beeson K."/>
            <person name="Sutton G."/>
            <person name="Rogers Y.-H."/>
            <person name="Friedman R."/>
            <person name="Frazier M."/>
            <person name="Venter J.C."/>
        </authorList>
    </citation>
    <scope>NUCLEOTIDE SEQUENCE [LARGE SCALE GENOMIC DNA]</scope>
    <source>
        <strain evidence="3">ATCC 25650 / DSM 13394 / JCM 20685 / NBRC 16684 / NCIMB 2208 / IAM 12614 / B1</strain>
    </source>
</reference>
<comment type="caution">
    <text evidence="2">The sequence shown here is derived from an EMBL/GenBank/DDBJ whole genome shotgun (WGS) entry which is preliminary data.</text>
</comment>
<accession>A0NUB8</accession>
<evidence type="ECO:0000313" key="3">
    <source>
        <dbReference type="Proteomes" id="UP000004848"/>
    </source>
</evidence>
<feature type="transmembrane region" description="Helical" evidence="1">
    <location>
        <begin position="90"/>
        <end position="112"/>
    </location>
</feature>
<feature type="transmembrane region" description="Helical" evidence="1">
    <location>
        <begin position="58"/>
        <end position="78"/>
    </location>
</feature>
<dbReference type="EMBL" id="AAUW01000009">
    <property type="protein sequence ID" value="EAV43520.1"/>
    <property type="molecule type" value="Genomic_DNA"/>
</dbReference>
<sequence length="256" mass="28711">MNGQVRIAINSMRARLTVLGFNLAVITFLITDLPGRGGDTVNVAPIEHAIHFPEFTSLYMSLSLSFLAMVLYVISNVLDEQGTCDHWTLLLGDILMYLGLGNTIAAFFQPLFADISLMHLETSGQNTALRTLHLVLAAFAATAWIVAVYLGPVVSVLRSPFRRVHTLMVLAVYLVLVGLLTFLWDLATDLQRDLKGKEPYERHLPGRLFMPLEWFRSAQPANEIGKVTLIPDRWKASRHIVLWQLTGREGRDFSHV</sequence>
<proteinExistence type="predicted"/>
<dbReference type="OrthoDB" id="6400065at2"/>
<feature type="transmembrane region" description="Helical" evidence="1">
    <location>
        <begin position="12"/>
        <end position="30"/>
    </location>
</feature>
<keyword evidence="1" id="KW-1133">Transmembrane helix</keyword>
<name>A0NUB8_ROSAI</name>
<feature type="transmembrane region" description="Helical" evidence="1">
    <location>
        <begin position="164"/>
        <end position="184"/>
    </location>
</feature>
<feature type="transmembrane region" description="Helical" evidence="1">
    <location>
        <begin position="132"/>
        <end position="157"/>
    </location>
</feature>
<keyword evidence="1" id="KW-0472">Membrane</keyword>
<dbReference type="RefSeq" id="WP_006935321.1">
    <property type="nucleotide sequence ID" value="NZ_AAUW01000009.1"/>
</dbReference>
<dbReference type="AlphaFoldDB" id="A0NUB8"/>
<dbReference type="GeneID" id="68847041"/>
<keyword evidence="1" id="KW-0812">Transmembrane</keyword>
<dbReference type="eggNOG" id="ENOG50342UP">
    <property type="taxonomic scope" value="Bacteria"/>
</dbReference>
<gene>
    <name evidence="2" type="ORF">SIAM614_02546</name>
</gene>
<protein>
    <submittedName>
        <fullName evidence="2">Uncharacterized protein</fullName>
    </submittedName>
</protein>
<evidence type="ECO:0000256" key="1">
    <source>
        <dbReference type="SAM" id="Phobius"/>
    </source>
</evidence>
<evidence type="ECO:0000313" key="2">
    <source>
        <dbReference type="EMBL" id="EAV43520.1"/>
    </source>
</evidence>
<organism evidence="2 3">
    <name type="scientific">Roseibium aggregatum (strain ATCC 25650 / DSM 13394 / JCM 20685 / NBRC 16684 / NCIMB 2208 / IAM 12614 / B1)</name>
    <name type="common">Stappia aggregata</name>
    <dbReference type="NCBI Taxonomy" id="384765"/>
    <lineage>
        <taxon>Bacteria</taxon>
        <taxon>Pseudomonadati</taxon>
        <taxon>Pseudomonadota</taxon>
        <taxon>Alphaproteobacteria</taxon>
        <taxon>Hyphomicrobiales</taxon>
        <taxon>Stappiaceae</taxon>
        <taxon>Roseibium</taxon>
    </lineage>
</organism>
<dbReference type="Proteomes" id="UP000004848">
    <property type="component" value="Unassembled WGS sequence"/>
</dbReference>